<feature type="chain" id="PRO_5044630241" evidence="1">
    <location>
        <begin position="28"/>
        <end position="103"/>
    </location>
</feature>
<evidence type="ECO:0000256" key="1">
    <source>
        <dbReference type="SAM" id="SignalP"/>
    </source>
</evidence>
<sequence>MFNPTVLKGFVLTASMVLATTSFSAMAEDEDGKCRPSYLSYIWLPEATPEQFEFIRKSHGAREIRVEREGETYSQEFNAYRVRVFVGMDESRGYETVSTGTCG</sequence>
<keyword evidence="7" id="KW-1185">Reference proteome</keyword>
<evidence type="ECO:0000313" key="5">
    <source>
        <dbReference type="Proteomes" id="UP000447574"/>
    </source>
</evidence>
<evidence type="ECO:0000313" key="2">
    <source>
        <dbReference type="EMBL" id="MQT73882.1"/>
    </source>
</evidence>
<evidence type="ECO:0000313" key="6">
    <source>
        <dbReference type="Proteomes" id="UP000466863"/>
    </source>
</evidence>
<gene>
    <name evidence="4" type="ORF">GHO28_00315</name>
    <name evidence="3" type="ORF">GHO30_22105</name>
    <name evidence="2" type="ORF">GHO37_06160</name>
</gene>
<dbReference type="Proteomes" id="UP000470186">
    <property type="component" value="Unassembled WGS sequence"/>
</dbReference>
<comment type="caution">
    <text evidence="2">The sequence shown here is derived from an EMBL/GenBank/DDBJ whole genome shotgun (WGS) entry which is preliminary data.</text>
</comment>
<organism evidence="2 5">
    <name type="scientific">Pseudomonas helleri</name>
    <dbReference type="NCBI Taxonomy" id="1608996"/>
    <lineage>
        <taxon>Bacteria</taxon>
        <taxon>Pseudomonadati</taxon>
        <taxon>Pseudomonadota</taxon>
        <taxon>Gammaproteobacteria</taxon>
        <taxon>Pseudomonadales</taxon>
        <taxon>Pseudomonadaceae</taxon>
        <taxon>Pseudomonas</taxon>
    </lineage>
</organism>
<dbReference type="AlphaFoldDB" id="A0A6A7ZHD6"/>
<evidence type="ECO:0000313" key="3">
    <source>
        <dbReference type="EMBL" id="MQU34035.1"/>
    </source>
</evidence>
<reference evidence="5 6" key="1">
    <citation type="submission" date="2019-10" db="EMBL/GenBank/DDBJ databases">
        <title>Evaluation of single-gene subtyping targets for Pseudomonas.</title>
        <authorList>
            <person name="Reichler S.J."/>
            <person name="Orsi R.H."/>
            <person name="Wiedmann M."/>
            <person name="Martin N.H."/>
            <person name="Murphy S.I."/>
        </authorList>
    </citation>
    <scope>NUCLEOTIDE SEQUENCE [LARGE SCALE GENOMIC DNA]</scope>
    <source>
        <strain evidence="4 6">FSL R10-1876</strain>
        <strain evidence="3 7">FSL R10-2107</strain>
        <strain evidence="2 5">FSL R10-2932</strain>
    </source>
</reference>
<dbReference type="Proteomes" id="UP000466863">
    <property type="component" value="Unassembled WGS sequence"/>
</dbReference>
<evidence type="ECO:0000313" key="4">
    <source>
        <dbReference type="EMBL" id="MQU40950.1"/>
    </source>
</evidence>
<dbReference type="RefSeq" id="WP_048387236.1">
    <property type="nucleotide sequence ID" value="NZ_CP181271.1"/>
</dbReference>
<feature type="signal peptide" evidence="1">
    <location>
        <begin position="1"/>
        <end position="27"/>
    </location>
</feature>
<dbReference type="EMBL" id="WIWF01000016">
    <property type="protein sequence ID" value="MQT73882.1"/>
    <property type="molecule type" value="Genomic_DNA"/>
</dbReference>
<name>A0A6A7ZHD6_9PSED</name>
<protein>
    <submittedName>
        <fullName evidence="2">Uncharacterized protein</fullName>
    </submittedName>
</protein>
<keyword evidence="1" id="KW-0732">Signal</keyword>
<dbReference type="EMBL" id="WIVV01000001">
    <property type="protein sequence ID" value="MQU40950.1"/>
    <property type="molecule type" value="Genomic_DNA"/>
</dbReference>
<dbReference type="EMBL" id="WIVX01000147">
    <property type="protein sequence ID" value="MQU34035.1"/>
    <property type="molecule type" value="Genomic_DNA"/>
</dbReference>
<proteinExistence type="predicted"/>
<accession>A0A6A7ZHD6</accession>
<dbReference type="Proteomes" id="UP000447574">
    <property type="component" value="Unassembled WGS sequence"/>
</dbReference>
<evidence type="ECO:0000313" key="7">
    <source>
        <dbReference type="Proteomes" id="UP000470186"/>
    </source>
</evidence>